<dbReference type="PANTHER" id="PTHR43463">
    <property type="entry name" value="NICOTINATE-NUCLEOTIDE--DIMETHYLBENZIMIDAZOLE PHOSPHORIBOSYLTRANSFERASE"/>
    <property type="match status" value="1"/>
</dbReference>
<dbReference type="NCBIfam" id="NF000996">
    <property type="entry name" value="PRK00105.1"/>
    <property type="match status" value="1"/>
</dbReference>
<evidence type="ECO:0000256" key="7">
    <source>
        <dbReference type="ARBA" id="ARBA00022676"/>
    </source>
</evidence>
<feature type="active site" description="Proton acceptor" evidence="11">
    <location>
        <position position="317"/>
    </location>
</feature>
<comment type="caution">
    <text evidence="12">The sequence shown here is derived from an EMBL/GenBank/DDBJ whole genome shotgun (WGS) entry which is preliminary data.</text>
</comment>
<keyword evidence="13" id="KW-1185">Reference proteome</keyword>
<evidence type="ECO:0000256" key="6">
    <source>
        <dbReference type="ARBA" id="ARBA00022573"/>
    </source>
</evidence>
<evidence type="ECO:0000313" key="13">
    <source>
        <dbReference type="Proteomes" id="UP001596250"/>
    </source>
</evidence>
<evidence type="ECO:0000256" key="4">
    <source>
        <dbReference type="ARBA" id="ARBA00011991"/>
    </source>
</evidence>
<organism evidence="12 13">
    <name type="scientific">Marinicrinis lubricantis</name>
    <dbReference type="NCBI Taxonomy" id="2086470"/>
    <lineage>
        <taxon>Bacteria</taxon>
        <taxon>Bacillati</taxon>
        <taxon>Bacillota</taxon>
        <taxon>Bacilli</taxon>
        <taxon>Bacillales</taxon>
        <taxon>Paenibacillaceae</taxon>
    </lineage>
</organism>
<dbReference type="EC" id="2.4.2.21" evidence="4 11"/>
<dbReference type="InterPro" id="IPR017846">
    <property type="entry name" value="Nict_dMeBzImd_PRibTrfase_bact"/>
</dbReference>
<dbReference type="PANTHER" id="PTHR43463:SF1">
    <property type="entry name" value="NICOTINATE-NUCLEOTIDE--DIMETHYLBENZIMIDAZOLE PHOSPHORIBOSYLTRANSFERASE"/>
    <property type="match status" value="1"/>
</dbReference>
<keyword evidence="7 11" id="KW-0328">Glycosyltransferase</keyword>
<name>A0ABW1IR23_9BACL</name>
<keyword evidence="6 11" id="KW-0169">Cobalamin biosynthesis</keyword>
<dbReference type="Pfam" id="PF02277">
    <property type="entry name" value="DBI_PRT"/>
    <property type="match status" value="1"/>
</dbReference>
<evidence type="ECO:0000256" key="11">
    <source>
        <dbReference type="HAMAP-Rule" id="MF_00230"/>
    </source>
</evidence>
<dbReference type="InterPro" id="IPR036087">
    <property type="entry name" value="Nict_dMeBzImd_PRibTrfase_sf"/>
</dbReference>
<reference evidence="13" key="1">
    <citation type="journal article" date="2019" name="Int. J. Syst. Evol. Microbiol.">
        <title>The Global Catalogue of Microorganisms (GCM) 10K type strain sequencing project: providing services to taxonomists for standard genome sequencing and annotation.</title>
        <authorList>
            <consortium name="The Broad Institute Genomics Platform"/>
            <consortium name="The Broad Institute Genome Sequencing Center for Infectious Disease"/>
            <person name="Wu L."/>
            <person name="Ma J."/>
        </authorList>
    </citation>
    <scope>NUCLEOTIDE SEQUENCE [LARGE SCALE GENOMIC DNA]</scope>
    <source>
        <strain evidence="13">CCM 8749</strain>
    </source>
</reference>
<dbReference type="HAMAP" id="MF_00230">
    <property type="entry name" value="CobT"/>
    <property type="match status" value="1"/>
</dbReference>
<dbReference type="Gene3D" id="1.10.1610.10">
    <property type="match status" value="1"/>
</dbReference>
<sequence length="349" mass="36920">MDILKQLCGSLKPLHEAAMEQAAQRISQLTKPPGSLGKLEETAVRMAGITGSLNPDLNKKAVVVMAGDHGVCEEGVSAFPQEVTTQMVQNMLSDGAAVNVFARQAGADVFCVDVGMREELADPRLIARNVRRGTDNIAKGPAMTRREAACAIWTGVETVRELAEKGYRLFATGEMGIGNTTPSSAVLSALTGIPVEANVGRGTGIDDFTLRRKRDVVMEALRVNQPDMTDALGVLSKVGGLEIAGLAGVVLGCAYLRLPVVIDGFISTVAALCATRIAPMSRDFLFASHRSQEKGHAAALESMELTPMLELGMRLGEGTGAVLAFTLLEASIRMMNEMATFESAGISKA</sequence>
<comment type="similarity">
    <text evidence="3 11">Belongs to the CobT family.</text>
</comment>
<dbReference type="GO" id="GO:0008939">
    <property type="term" value="F:nicotinate-nucleotide-dimethylbenzimidazole phosphoribosyltransferase activity"/>
    <property type="evidence" value="ECO:0007669"/>
    <property type="project" value="UniProtKB-EC"/>
</dbReference>
<evidence type="ECO:0000256" key="1">
    <source>
        <dbReference type="ARBA" id="ARBA00002197"/>
    </source>
</evidence>
<dbReference type="RefSeq" id="WP_379894864.1">
    <property type="nucleotide sequence ID" value="NZ_CBCSCT010000040.1"/>
</dbReference>
<dbReference type="EMBL" id="JBHSQV010000163">
    <property type="protein sequence ID" value="MFC5987476.1"/>
    <property type="molecule type" value="Genomic_DNA"/>
</dbReference>
<dbReference type="SUPFAM" id="SSF52733">
    <property type="entry name" value="Nicotinate mononucleotide:5,6-dimethylbenzimidazole phosphoribosyltransferase (CobT)"/>
    <property type="match status" value="1"/>
</dbReference>
<comment type="pathway">
    <text evidence="2 11">Nucleoside biosynthesis; alpha-ribazole biosynthesis; alpha-ribazole from 5,6-dimethylbenzimidazole: step 1/2.</text>
</comment>
<proteinExistence type="inferred from homology"/>
<evidence type="ECO:0000256" key="5">
    <source>
        <dbReference type="ARBA" id="ARBA00015486"/>
    </source>
</evidence>
<evidence type="ECO:0000256" key="8">
    <source>
        <dbReference type="ARBA" id="ARBA00022679"/>
    </source>
</evidence>
<dbReference type="Proteomes" id="UP001596250">
    <property type="component" value="Unassembled WGS sequence"/>
</dbReference>
<dbReference type="CDD" id="cd02439">
    <property type="entry name" value="DMB-PRT_CobT"/>
    <property type="match status" value="1"/>
</dbReference>
<dbReference type="InterPro" id="IPR023195">
    <property type="entry name" value="Nict_dMeBzImd_PRibTrfase_N"/>
</dbReference>
<accession>A0ABW1IR23</accession>
<keyword evidence="8 11" id="KW-0808">Transferase</keyword>
<evidence type="ECO:0000313" key="12">
    <source>
        <dbReference type="EMBL" id="MFC5987476.1"/>
    </source>
</evidence>
<evidence type="ECO:0000256" key="10">
    <source>
        <dbReference type="ARBA" id="ARBA00047340"/>
    </source>
</evidence>
<comment type="function">
    <text evidence="1 11">Catalyzes the synthesis of alpha-ribazole-5'-phosphate from nicotinate mononucleotide (NAMN) and 5,6-dimethylbenzimidazole (DMB).</text>
</comment>
<gene>
    <name evidence="11 12" type="primary">cobT</name>
    <name evidence="12" type="ORF">ACFPXP_13805</name>
</gene>
<dbReference type="InterPro" id="IPR003200">
    <property type="entry name" value="Nict_dMeBzImd_PRibTrfase"/>
</dbReference>
<comment type="catalytic activity">
    <reaction evidence="10 11">
        <text>5,6-dimethylbenzimidazole + nicotinate beta-D-ribonucleotide = alpha-ribazole 5'-phosphate + nicotinate + H(+)</text>
        <dbReference type="Rhea" id="RHEA:11196"/>
        <dbReference type="ChEBI" id="CHEBI:15378"/>
        <dbReference type="ChEBI" id="CHEBI:15890"/>
        <dbReference type="ChEBI" id="CHEBI:32544"/>
        <dbReference type="ChEBI" id="CHEBI:57502"/>
        <dbReference type="ChEBI" id="CHEBI:57918"/>
        <dbReference type="EC" id="2.4.2.21"/>
    </reaction>
</comment>
<dbReference type="NCBIfam" id="TIGR03160">
    <property type="entry name" value="cobT_DBIPRT"/>
    <property type="match status" value="1"/>
</dbReference>
<dbReference type="Gene3D" id="3.40.50.10210">
    <property type="match status" value="1"/>
</dbReference>
<evidence type="ECO:0000256" key="9">
    <source>
        <dbReference type="ARBA" id="ARBA00030686"/>
    </source>
</evidence>
<evidence type="ECO:0000256" key="3">
    <source>
        <dbReference type="ARBA" id="ARBA00007110"/>
    </source>
</evidence>
<protein>
    <recommendedName>
        <fullName evidence="5 11">Nicotinate-nucleotide--dimethylbenzimidazole phosphoribosyltransferase</fullName>
        <shortName evidence="11">NN:DBI PRT</shortName>
        <ecNumber evidence="4 11">2.4.2.21</ecNumber>
    </recommendedName>
    <alternativeName>
        <fullName evidence="9 11">N(1)-alpha-phosphoribosyltransferase</fullName>
    </alternativeName>
</protein>
<evidence type="ECO:0000256" key="2">
    <source>
        <dbReference type="ARBA" id="ARBA00005049"/>
    </source>
</evidence>